<feature type="transmembrane region" description="Helical" evidence="1">
    <location>
        <begin position="12"/>
        <end position="29"/>
    </location>
</feature>
<evidence type="ECO:0000256" key="1">
    <source>
        <dbReference type="SAM" id="Phobius"/>
    </source>
</evidence>
<evidence type="ECO:0000313" key="3">
    <source>
        <dbReference type="Proteomes" id="UP000268162"/>
    </source>
</evidence>
<feature type="transmembrane region" description="Helical" evidence="1">
    <location>
        <begin position="107"/>
        <end position="127"/>
    </location>
</feature>
<gene>
    <name evidence="2" type="ORF">BJ085DRAFT_37115</name>
</gene>
<dbReference type="Gene3D" id="3.40.50.300">
    <property type="entry name" value="P-loop containing nucleotide triphosphate hydrolases"/>
    <property type="match status" value="1"/>
</dbReference>
<name>A0A4P9ZU68_9FUNG</name>
<keyword evidence="3" id="KW-1185">Reference proteome</keyword>
<sequence>MLAAMLHQLATLWPNVTVIATMAYLLHFLQFQQSPQYKPAPAVPSRFETLPYLSVTRGQQLVTNVQLEILQRVAICIVTFVHTIALFTFTMIIIWSKEKTSGAGNSLQLILGALRGLTLVIAWISFLNRRRSSRPATHSDWSLWLYRLSMRGSAHLEFWLTHIRIALVELVIVVLQYRFCPQQSLADSVILAHTVAYTMIFSIIAIYQLRFLRRKMVPILGGSVVQFLTWAPVWLVRAVVRFSPDIRFLTTAYQPTVFTAPSQPIGISWNASVTLQREIEMDAIKGSLLGLLYMEIWDSEYYQEEDTVEVEANDSVSEPFFFFREIKIYSLLIPTLFFDWRVYSSSLILLALALGQKGADYLESQALRYFEESLVIQTATIASFMCYYNLPSQFISNVVPTLFNRLKAHFNQGILVQWKHQIYSHMHRNQRQSSKIPYDPEFYLDLYVGLAANFRDQLLKIISTCAGLILLITSIWKSHSGTTRYVLTSTWDDMLYRGLYYPWMTLCIWKLHAGEMSQVECLFAMSAYKLITDQTKELTRLVVSSFQPSGYQASSVFSLHRTVDLPDDVGAPPVKLDNGGHIEFRNVTFAYEGQGPVLRDINLHIQAGRTTAIVG</sequence>
<organism evidence="2 3">
    <name type="scientific">Dimargaris cristalligena</name>
    <dbReference type="NCBI Taxonomy" id="215637"/>
    <lineage>
        <taxon>Eukaryota</taxon>
        <taxon>Fungi</taxon>
        <taxon>Fungi incertae sedis</taxon>
        <taxon>Zoopagomycota</taxon>
        <taxon>Kickxellomycotina</taxon>
        <taxon>Dimargaritomycetes</taxon>
        <taxon>Dimargaritales</taxon>
        <taxon>Dimargaritaceae</taxon>
        <taxon>Dimargaris</taxon>
    </lineage>
</organism>
<dbReference type="InterPro" id="IPR027417">
    <property type="entry name" value="P-loop_NTPase"/>
</dbReference>
<keyword evidence="1" id="KW-0472">Membrane</keyword>
<accession>A0A4P9ZU68</accession>
<keyword evidence="1" id="KW-1133">Transmembrane helix</keyword>
<keyword evidence="1" id="KW-0812">Transmembrane</keyword>
<dbReference type="SUPFAM" id="SSF52540">
    <property type="entry name" value="P-loop containing nucleoside triphosphate hydrolases"/>
    <property type="match status" value="1"/>
</dbReference>
<reference evidence="3" key="1">
    <citation type="journal article" date="2018" name="Nat. Microbiol.">
        <title>Leveraging single-cell genomics to expand the fungal tree of life.</title>
        <authorList>
            <person name="Ahrendt S.R."/>
            <person name="Quandt C.A."/>
            <person name="Ciobanu D."/>
            <person name="Clum A."/>
            <person name="Salamov A."/>
            <person name="Andreopoulos B."/>
            <person name="Cheng J.F."/>
            <person name="Woyke T."/>
            <person name="Pelin A."/>
            <person name="Henrissat B."/>
            <person name="Reynolds N.K."/>
            <person name="Benny G.L."/>
            <person name="Smith M.E."/>
            <person name="James T.Y."/>
            <person name="Grigoriev I.V."/>
        </authorList>
    </citation>
    <scope>NUCLEOTIDE SEQUENCE [LARGE SCALE GENOMIC DNA]</scope>
    <source>
        <strain evidence="3">RSA 468</strain>
    </source>
</reference>
<evidence type="ECO:0000313" key="2">
    <source>
        <dbReference type="EMBL" id="RKP37094.1"/>
    </source>
</evidence>
<dbReference type="AlphaFoldDB" id="A0A4P9ZU68"/>
<feature type="transmembrane region" description="Helical" evidence="1">
    <location>
        <begin position="189"/>
        <end position="207"/>
    </location>
</feature>
<feature type="transmembrane region" description="Helical" evidence="1">
    <location>
        <begin position="156"/>
        <end position="177"/>
    </location>
</feature>
<feature type="transmembrane region" description="Helical" evidence="1">
    <location>
        <begin position="219"/>
        <end position="240"/>
    </location>
</feature>
<feature type="transmembrane region" description="Helical" evidence="1">
    <location>
        <begin position="73"/>
        <end position="95"/>
    </location>
</feature>
<protein>
    <submittedName>
        <fullName evidence="2">Uncharacterized protein</fullName>
    </submittedName>
</protein>
<proteinExistence type="predicted"/>
<dbReference type="Proteomes" id="UP000268162">
    <property type="component" value="Unassembled WGS sequence"/>
</dbReference>
<feature type="non-terminal residue" evidence="2">
    <location>
        <position position="615"/>
    </location>
</feature>
<dbReference type="EMBL" id="ML002544">
    <property type="protein sequence ID" value="RKP37094.1"/>
    <property type="molecule type" value="Genomic_DNA"/>
</dbReference>